<sequence length="434" mass="46758">MYDSPLPSILVSSVFGVMGLAIALAVLLFIIDHVEPIVERLLGGASFTEWLGNLIGRKTRGLRRRRDDGDGDAGLDASTESLLSILPSASLIVDRDGDVVRANPQSYRLGIVQDDSIVNEKVVEAVREVFATGGRRRFDLETETPERFVTASDGDTQSGAGVAPGARPGVRRPNWLKVTVGRVDERHVVVLIDDVSETVRFAQIRDSFIINVSEQLLGPTEALGRLADDLEAGGGDGNGPDRVRIEADAREVRTTSNHLNHMVSDLLLLIKAQEPIVPSAANRLDVMDEVRAVKASLAQKSADFGVDVNVEGDDSLVVNGDSGQIRTALAKLVENAIEYSPRGGYVGVSVEADEMRRHAVIRVIDQGKGIPKREQSRIFERFYRGADQSARTADGVGLGLSIVKHVALTHHGTVAVWSAPGQGSTFTLTLPIAR</sequence>
<dbReference type="EC" id="2.7.13.3" evidence="2"/>
<keyword evidence="3" id="KW-0597">Phosphoprotein</keyword>
<name>A0A2N5J655_9BIFI</name>
<protein>
    <recommendedName>
        <fullName evidence="7">Sensor-like histidine kinase SenX3</fullName>
        <ecNumber evidence="2">2.7.13.3</ecNumber>
    </recommendedName>
</protein>
<dbReference type="GO" id="GO:0005886">
    <property type="term" value="C:plasma membrane"/>
    <property type="evidence" value="ECO:0007669"/>
    <property type="project" value="TreeGrafter"/>
</dbReference>
<dbReference type="FunFam" id="3.30.565.10:FF:000006">
    <property type="entry name" value="Sensor histidine kinase WalK"/>
    <property type="match status" value="1"/>
</dbReference>
<dbReference type="GO" id="GO:0016036">
    <property type="term" value="P:cellular response to phosphate starvation"/>
    <property type="evidence" value="ECO:0007669"/>
    <property type="project" value="TreeGrafter"/>
</dbReference>
<keyword evidence="8" id="KW-0472">Membrane</keyword>
<dbReference type="InterPro" id="IPR050351">
    <property type="entry name" value="BphY/WalK/GraS-like"/>
</dbReference>
<dbReference type="Proteomes" id="UP000235034">
    <property type="component" value="Unassembled WGS sequence"/>
</dbReference>
<dbReference type="InterPro" id="IPR004358">
    <property type="entry name" value="Sig_transdc_His_kin-like_C"/>
</dbReference>
<dbReference type="PRINTS" id="PR00344">
    <property type="entry name" value="BCTRLSENSOR"/>
</dbReference>
<dbReference type="GO" id="GO:0000155">
    <property type="term" value="F:phosphorelay sensor kinase activity"/>
    <property type="evidence" value="ECO:0007669"/>
    <property type="project" value="TreeGrafter"/>
</dbReference>
<comment type="catalytic activity">
    <reaction evidence="1">
        <text>ATP + protein L-histidine = ADP + protein N-phospho-L-histidine.</text>
        <dbReference type="EC" id="2.7.13.3"/>
    </reaction>
</comment>
<keyword evidence="4" id="KW-0808">Transferase</keyword>
<dbReference type="PANTHER" id="PTHR45453:SF1">
    <property type="entry name" value="PHOSPHATE REGULON SENSOR PROTEIN PHOR"/>
    <property type="match status" value="1"/>
</dbReference>
<keyword evidence="8" id="KW-1133">Transmembrane helix</keyword>
<dbReference type="OrthoDB" id="9813151at2"/>
<dbReference type="Pfam" id="PF02518">
    <property type="entry name" value="HATPase_c"/>
    <property type="match status" value="1"/>
</dbReference>
<dbReference type="RefSeq" id="WP_101621290.1">
    <property type="nucleotide sequence ID" value="NZ_NMWT01000001.1"/>
</dbReference>
<evidence type="ECO:0000256" key="8">
    <source>
        <dbReference type="SAM" id="Phobius"/>
    </source>
</evidence>
<dbReference type="EMBL" id="NMWT01000001">
    <property type="protein sequence ID" value="PLS29699.1"/>
    <property type="molecule type" value="Genomic_DNA"/>
</dbReference>
<dbReference type="InterPro" id="IPR005467">
    <property type="entry name" value="His_kinase_dom"/>
</dbReference>
<evidence type="ECO:0000256" key="2">
    <source>
        <dbReference type="ARBA" id="ARBA00012438"/>
    </source>
</evidence>
<organism evidence="10 11">
    <name type="scientific">Bifidobacterium parmae</name>
    <dbReference type="NCBI Taxonomy" id="361854"/>
    <lineage>
        <taxon>Bacteria</taxon>
        <taxon>Bacillati</taxon>
        <taxon>Actinomycetota</taxon>
        <taxon>Actinomycetes</taxon>
        <taxon>Bifidobacteriales</taxon>
        <taxon>Bifidobacteriaceae</taxon>
        <taxon>Bifidobacterium</taxon>
    </lineage>
</organism>
<evidence type="ECO:0000259" key="9">
    <source>
        <dbReference type="PROSITE" id="PS50109"/>
    </source>
</evidence>
<dbReference type="AlphaFoldDB" id="A0A2N5J655"/>
<evidence type="ECO:0000313" key="10">
    <source>
        <dbReference type="EMBL" id="PLS29699.1"/>
    </source>
</evidence>
<dbReference type="Gene3D" id="3.30.565.10">
    <property type="entry name" value="Histidine kinase-like ATPase, C-terminal domain"/>
    <property type="match status" value="1"/>
</dbReference>
<reference evidence="10 11" key="1">
    <citation type="submission" date="2017-07" db="EMBL/GenBank/DDBJ databases">
        <title>Bifidobacterium novel species.</title>
        <authorList>
            <person name="Lugli G.A."/>
            <person name="Milani C."/>
            <person name="Duranti S."/>
            <person name="Mangifesta M."/>
        </authorList>
    </citation>
    <scope>NUCLEOTIDE SEQUENCE [LARGE SCALE GENOMIC DNA]</scope>
    <source>
        <strain evidence="10 11">77</strain>
    </source>
</reference>
<dbReference type="SUPFAM" id="SSF55874">
    <property type="entry name" value="ATPase domain of HSP90 chaperone/DNA topoisomerase II/histidine kinase"/>
    <property type="match status" value="1"/>
</dbReference>
<dbReference type="PROSITE" id="PS50109">
    <property type="entry name" value="HIS_KIN"/>
    <property type="match status" value="1"/>
</dbReference>
<evidence type="ECO:0000313" key="11">
    <source>
        <dbReference type="Proteomes" id="UP000235034"/>
    </source>
</evidence>
<keyword evidence="6" id="KW-0902">Two-component regulatory system</keyword>
<evidence type="ECO:0000256" key="1">
    <source>
        <dbReference type="ARBA" id="ARBA00000085"/>
    </source>
</evidence>
<dbReference type="InterPro" id="IPR036890">
    <property type="entry name" value="HATPase_C_sf"/>
</dbReference>
<keyword evidence="5" id="KW-0418">Kinase</keyword>
<evidence type="ECO:0000256" key="7">
    <source>
        <dbReference type="ARBA" id="ARBA00039401"/>
    </source>
</evidence>
<dbReference type="SMART" id="SM00387">
    <property type="entry name" value="HATPase_c"/>
    <property type="match status" value="1"/>
</dbReference>
<dbReference type="InterPro" id="IPR003594">
    <property type="entry name" value="HATPase_dom"/>
</dbReference>
<evidence type="ECO:0000256" key="4">
    <source>
        <dbReference type="ARBA" id="ARBA00022679"/>
    </source>
</evidence>
<gene>
    <name evidence="10" type="ORF">Uis4E_0040</name>
</gene>
<feature type="transmembrane region" description="Helical" evidence="8">
    <location>
        <begin position="9"/>
        <end position="31"/>
    </location>
</feature>
<accession>A0A2N5J655</accession>
<dbReference type="PANTHER" id="PTHR45453">
    <property type="entry name" value="PHOSPHATE REGULON SENSOR PROTEIN PHOR"/>
    <property type="match status" value="1"/>
</dbReference>
<dbReference type="GO" id="GO:0004721">
    <property type="term" value="F:phosphoprotein phosphatase activity"/>
    <property type="evidence" value="ECO:0007669"/>
    <property type="project" value="TreeGrafter"/>
</dbReference>
<feature type="domain" description="Histidine kinase" evidence="9">
    <location>
        <begin position="211"/>
        <end position="434"/>
    </location>
</feature>
<keyword evidence="8" id="KW-0812">Transmembrane</keyword>
<evidence type="ECO:0000256" key="6">
    <source>
        <dbReference type="ARBA" id="ARBA00023012"/>
    </source>
</evidence>
<dbReference type="CDD" id="cd00075">
    <property type="entry name" value="HATPase"/>
    <property type="match status" value="1"/>
</dbReference>
<comment type="caution">
    <text evidence="10">The sequence shown here is derived from an EMBL/GenBank/DDBJ whole genome shotgun (WGS) entry which is preliminary data.</text>
</comment>
<proteinExistence type="predicted"/>
<evidence type="ECO:0000256" key="5">
    <source>
        <dbReference type="ARBA" id="ARBA00022777"/>
    </source>
</evidence>
<keyword evidence="11" id="KW-1185">Reference proteome</keyword>
<evidence type="ECO:0000256" key="3">
    <source>
        <dbReference type="ARBA" id="ARBA00022553"/>
    </source>
</evidence>